<geneLocation type="plasmid" evidence="4">
    <name>pmpjm1</name>
</geneLocation>
<evidence type="ECO:0000256" key="2">
    <source>
        <dbReference type="SAM" id="Phobius"/>
    </source>
</evidence>
<dbReference type="Proteomes" id="UP000191806">
    <property type="component" value="Plasmid pJM1A"/>
</dbReference>
<protein>
    <submittedName>
        <fullName evidence="3">Uncharacterized protein</fullName>
    </submittedName>
</protein>
<feature type="region of interest" description="Disordered" evidence="1">
    <location>
        <begin position="284"/>
        <end position="322"/>
    </location>
</feature>
<sequence>MLDDSSNRLIWIAVGLALIFGIFETYNGTIPKILESVTSTTQASIPVEHTAYANIVPLCKEHSNFTLSEASLVRYGSDSRWVYKELQAGAYTASNTVFGSDPASGTQKNVELVSDFSTVYPNLNLLSNTTFKNYTPKTQQYFSMAIKDGGVNNNPYVSVSYNNPTVNSWTDTISWGFDKEYFKPSTTYTFSFYIKGKGTIRTHVYPSLIDTSSANGLADGKAIRPASDGVYDWNLTSGWVRHTYTFITKSSITANENFLFRIFTGNSVDICLPKVEPGSIATPYMPSASEVQDSDYPTYVGTYTDHNQSASNDPTKYSWKKR</sequence>
<keyword evidence="2" id="KW-0472">Membrane</keyword>
<name>A0A1V0PDA0_LACLC</name>
<keyword evidence="2" id="KW-1133">Transmembrane helix</keyword>
<feature type="transmembrane region" description="Helical" evidence="2">
    <location>
        <begin position="9"/>
        <end position="26"/>
    </location>
</feature>
<gene>
    <name evidence="3" type="ORF">LLJM1_04450</name>
</gene>
<accession>A0A1V0PDA0</accession>
<proteinExistence type="predicted"/>
<evidence type="ECO:0000313" key="3">
    <source>
        <dbReference type="EMBL" id="ARE27233.1"/>
    </source>
</evidence>
<keyword evidence="3" id="KW-0614">Plasmid</keyword>
<evidence type="ECO:0000313" key="4">
    <source>
        <dbReference type="Proteomes" id="UP000191806"/>
    </source>
</evidence>
<feature type="compositionally biased region" description="Polar residues" evidence="1">
    <location>
        <begin position="304"/>
        <end position="315"/>
    </location>
</feature>
<organism evidence="3 4">
    <name type="scientific">Lactococcus lactis subsp. cremoris</name>
    <name type="common">Streptococcus cremoris</name>
    <dbReference type="NCBI Taxonomy" id="1359"/>
    <lineage>
        <taxon>Bacteria</taxon>
        <taxon>Bacillati</taxon>
        <taxon>Bacillota</taxon>
        <taxon>Bacilli</taxon>
        <taxon>Lactobacillales</taxon>
        <taxon>Streptococcaceae</taxon>
        <taxon>Lactococcus</taxon>
    </lineage>
</organism>
<keyword evidence="2" id="KW-0812">Transmembrane</keyword>
<dbReference type="RefSeq" id="WP_081196200.1">
    <property type="nucleotide sequence ID" value="NZ_CP016746.2"/>
</dbReference>
<evidence type="ECO:0000256" key="1">
    <source>
        <dbReference type="SAM" id="MobiDB-lite"/>
    </source>
</evidence>
<dbReference type="AlphaFoldDB" id="A0A1V0PDA0"/>
<dbReference type="Gene3D" id="2.60.120.260">
    <property type="entry name" value="Galactose-binding domain-like"/>
    <property type="match status" value="1"/>
</dbReference>
<reference evidence="3 4" key="1">
    <citation type="journal article" date="2017" name="BMC Genomics">
        <title>Comparative and functional genomics of the Lactococcus lactis taxon; insights into evolution and niche adaptation.</title>
        <authorList>
            <person name="Kelleher P."/>
            <person name="Bottacini F."/>
            <person name="Mahony J."/>
            <person name="Kilcawley K.N."/>
            <person name="van Sinderen D."/>
        </authorList>
    </citation>
    <scope>NUCLEOTIDE SEQUENCE [LARGE SCALE GENOMIC DNA]</scope>
    <source>
        <strain evidence="3 4">JM1</strain>
        <plasmid evidence="4">pmpjm1</plasmid>
    </source>
</reference>
<dbReference type="EMBL" id="CP016746">
    <property type="protein sequence ID" value="ARE27233.1"/>
    <property type="molecule type" value="Genomic_DNA"/>
</dbReference>